<keyword evidence="3" id="KW-1185">Reference proteome</keyword>
<proteinExistence type="inferred from homology"/>
<gene>
    <name evidence="2" type="ORF">BFC18_13255</name>
</gene>
<evidence type="ECO:0000313" key="2">
    <source>
        <dbReference type="EMBL" id="OFC70153.1"/>
    </source>
</evidence>
<reference evidence="2 3" key="1">
    <citation type="submission" date="2016-08" db="EMBL/GenBank/DDBJ databases">
        <authorList>
            <person name="Seilhamer J.J."/>
        </authorList>
    </citation>
    <scope>NUCLEOTIDE SEQUENCE [LARGE SCALE GENOMIC DNA]</scope>
    <source>
        <strain evidence="2 3">KCTC 42603</strain>
    </source>
</reference>
<dbReference type="InterPro" id="IPR035917">
    <property type="entry name" value="YjbQ-like_sf"/>
</dbReference>
<dbReference type="InterPro" id="IPR001602">
    <property type="entry name" value="UPF0047_YjbQ-like"/>
</dbReference>
<dbReference type="SUPFAM" id="SSF111038">
    <property type="entry name" value="YjbQ-like"/>
    <property type="match status" value="1"/>
</dbReference>
<comment type="similarity">
    <text evidence="1">Belongs to the UPF0047 family.</text>
</comment>
<accession>A0A1E7Z9D5</accession>
<evidence type="ECO:0000313" key="3">
    <source>
        <dbReference type="Proteomes" id="UP000175691"/>
    </source>
</evidence>
<dbReference type="STRING" id="1656094.BFC18_13255"/>
<dbReference type="AlphaFoldDB" id="A0A1E7Z9D5"/>
<dbReference type="Gene3D" id="2.60.120.460">
    <property type="entry name" value="YjbQ-like"/>
    <property type="match status" value="1"/>
</dbReference>
<dbReference type="PANTHER" id="PTHR30615:SF8">
    <property type="entry name" value="UPF0047 PROTEIN C4A8.02C"/>
    <property type="match status" value="1"/>
</dbReference>
<evidence type="ECO:0000256" key="1">
    <source>
        <dbReference type="ARBA" id="ARBA00005534"/>
    </source>
</evidence>
<name>A0A1E7Z9D5_9ALTE</name>
<dbReference type="Proteomes" id="UP000175691">
    <property type="component" value="Unassembled WGS sequence"/>
</dbReference>
<dbReference type="Pfam" id="PF01894">
    <property type="entry name" value="YjbQ"/>
    <property type="match status" value="1"/>
</dbReference>
<organism evidence="2 3">
    <name type="scientific">Alteromonas confluentis</name>
    <dbReference type="NCBI Taxonomy" id="1656094"/>
    <lineage>
        <taxon>Bacteria</taxon>
        <taxon>Pseudomonadati</taxon>
        <taxon>Pseudomonadota</taxon>
        <taxon>Gammaproteobacteria</taxon>
        <taxon>Alteromonadales</taxon>
        <taxon>Alteromonadaceae</taxon>
        <taxon>Alteromonas/Salinimonas group</taxon>
        <taxon>Alteromonas</taxon>
    </lineage>
</organism>
<comment type="caution">
    <text evidence="2">The sequence shown here is derived from an EMBL/GenBank/DDBJ whole genome shotgun (WGS) entry which is preliminary data.</text>
</comment>
<dbReference type="PANTHER" id="PTHR30615">
    <property type="entry name" value="UNCHARACTERIZED PROTEIN YJBQ-RELATED"/>
    <property type="match status" value="1"/>
</dbReference>
<dbReference type="NCBIfam" id="TIGR00149">
    <property type="entry name" value="TIGR00149_YjbQ"/>
    <property type="match status" value="1"/>
</dbReference>
<sequence length="144" mass="16348">MTSNWHQQEIILPPFRRGFHLITDHIESAISELANVKIGQLHLWLQHTSASLTINENADPSVRSDLESWFNHTVLENSEFFTHTYEGMDDMPAHVKSSLLGCEVTIPVKDGKLQLGTWQGVIMGEHRNNGGSRRILATLHGLWR</sequence>
<dbReference type="RefSeq" id="WP_070125796.1">
    <property type="nucleotide sequence ID" value="NZ_MDHN01000029.1"/>
</dbReference>
<dbReference type="PIRSF" id="PIRSF004681">
    <property type="entry name" value="UCP004681"/>
    <property type="match status" value="1"/>
</dbReference>
<protein>
    <recommendedName>
        <fullName evidence="4">Secondary thiamine-phosphate synthase enzyme</fullName>
    </recommendedName>
</protein>
<evidence type="ECO:0008006" key="4">
    <source>
        <dbReference type="Google" id="ProtNLM"/>
    </source>
</evidence>
<dbReference type="EMBL" id="MDHN01000029">
    <property type="protein sequence ID" value="OFC70153.1"/>
    <property type="molecule type" value="Genomic_DNA"/>
</dbReference>